<name>A0A8J7HC96_9FIRM</name>
<sequence>MSAFLGPIHYWLYNKIQQQQAIVDEIYQLGNQYNLNLQKDCEARYGTFENKPLEEMIDHGNIHGWLQERVSQVEYKYAYSVTSLIDKDPNSMDKLKSILFDKGKELGQSLQGQHLNAPLVFKIISDNLLDGMPCDHANSLVDQSEEQVVWKRNLCVHENYWVENEGDIKVYYELRDAWMNGLTKAIGFVFDKLDSTTYSIKKEV</sequence>
<evidence type="ECO:0000313" key="2">
    <source>
        <dbReference type="Proteomes" id="UP000623269"/>
    </source>
</evidence>
<proteinExistence type="predicted"/>
<dbReference type="Proteomes" id="UP000623269">
    <property type="component" value="Unassembled WGS sequence"/>
</dbReference>
<keyword evidence="2" id="KW-1185">Reference proteome</keyword>
<protein>
    <submittedName>
        <fullName evidence="1">Uncharacterized protein</fullName>
    </submittedName>
</protein>
<reference evidence="1" key="1">
    <citation type="submission" date="2020-12" db="EMBL/GenBank/DDBJ databases">
        <title>M. sibirica DSM 26468T genome.</title>
        <authorList>
            <person name="Thieme N."/>
            <person name="Rettenmaier R."/>
            <person name="Zverlov V."/>
            <person name="Liebl W."/>
        </authorList>
    </citation>
    <scope>NUCLEOTIDE SEQUENCE</scope>
    <source>
        <strain evidence="1">DSM 26468</strain>
    </source>
</reference>
<evidence type="ECO:0000313" key="1">
    <source>
        <dbReference type="EMBL" id="MBH1942155.1"/>
    </source>
</evidence>
<dbReference type="AlphaFoldDB" id="A0A8J7HC96"/>
<gene>
    <name evidence="1" type="ORF">I5677_14730</name>
</gene>
<comment type="caution">
    <text evidence="1">The sequence shown here is derived from an EMBL/GenBank/DDBJ whole genome shotgun (WGS) entry which is preliminary data.</text>
</comment>
<dbReference type="RefSeq" id="WP_197662404.1">
    <property type="nucleotide sequence ID" value="NZ_JAEAGR010000017.1"/>
</dbReference>
<dbReference type="EMBL" id="JAEAGR010000017">
    <property type="protein sequence ID" value="MBH1942155.1"/>
    <property type="molecule type" value="Genomic_DNA"/>
</dbReference>
<organism evidence="1 2">
    <name type="scientific">Mobilitalea sibirica</name>
    <dbReference type="NCBI Taxonomy" id="1462919"/>
    <lineage>
        <taxon>Bacteria</taxon>
        <taxon>Bacillati</taxon>
        <taxon>Bacillota</taxon>
        <taxon>Clostridia</taxon>
        <taxon>Lachnospirales</taxon>
        <taxon>Lachnospiraceae</taxon>
        <taxon>Mobilitalea</taxon>
    </lineage>
</organism>
<accession>A0A8J7HC96</accession>